<evidence type="ECO:0000256" key="1">
    <source>
        <dbReference type="PROSITE-ProRule" id="PRU00169"/>
    </source>
</evidence>
<dbReference type="EMBL" id="JMTM01000046">
    <property type="protein sequence ID" value="OAZ04022.1"/>
    <property type="molecule type" value="Genomic_DNA"/>
</dbReference>
<organism evidence="3 4">
    <name type="scientific">Flavobacterium succinicans</name>
    <dbReference type="NCBI Taxonomy" id="29536"/>
    <lineage>
        <taxon>Bacteria</taxon>
        <taxon>Pseudomonadati</taxon>
        <taxon>Bacteroidota</taxon>
        <taxon>Flavobacteriia</taxon>
        <taxon>Flavobacteriales</taxon>
        <taxon>Flavobacteriaceae</taxon>
        <taxon>Flavobacterium</taxon>
    </lineage>
</organism>
<keyword evidence="1" id="KW-0597">Phosphoprotein</keyword>
<dbReference type="PANTHER" id="PTHR45526:SF1">
    <property type="entry name" value="TRANSCRIPTIONAL REGULATORY PROTEIN DCUR-RELATED"/>
    <property type="match status" value="1"/>
</dbReference>
<name>A0A199XRH6_9FLAO</name>
<dbReference type="RefSeq" id="WP_064715512.1">
    <property type="nucleotide sequence ID" value="NZ_JMTM01000046.1"/>
</dbReference>
<accession>A0A199XRH6</accession>
<gene>
    <name evidence="3" type="primary">luxO</name>
    <name evidence="3" type="ORF">FLB_17120</name>
</gene>
<dbReference type="PANTHER" id="PTHR45526">
    <property type="entry name" value="TRANSCRIPTIONAL REGULATORY PROTEIN DPIA"/>
    <property type="match status" value="1"/>
</dbReference>
<dbReference type="GO" id="GO:0000156">
    <property type="term" value="F:phosphorelay response regulator activity"/>
    <property type="evidence" value="ECO:0007669"/>
    <property type="project" value="TreeGrafter"/>
</dbReference>
<dbReference type="Pfam" id="PF00072">
    <property type="entry name" value="Response_reg"/>
    <property type="match status" value="1"/>
</dbReference>
<dbReference type="SMART" id="SM00448">
    <property type="entry name" value="REC"/>
    <property type="match status" value="1"/>
</dbReference>
<evidence type="ECO:0000313" key="3">
    <source>
        <dbReference type="EMBL" id="OAZ04022.1"/>
    </source>
</evidence>
<keyword evidence="4" id="KW-1185">Reference proteome</keyword>
<comment type="caution">
    <text evidence="3">The sequence shown here is derived from an EMBL/GenBank/DDBJ whole genome shotgun (WGS) entry which is preliminary data.</text>
</comment>
<dbReference type="PROSITE" id="PS50110">
    <property type="entry name" value="RESPONSE_REGULATORY"/>
    <property type="match status" value="1"/>
</dbReference>
<dbReference type="AlphaFoldDB" id="A0A199XRH6"/>
<evidence type="ECO:0000259" key="2">
    <source>
        <dbReference type="PROSITE" id="PS50110"/>
    </source>
</evidence>
<dbReference type="InterPro" id="IPR011006">
    <property type="entry name" value="CheY-like_superfamily"/>
</dbReference>
<dbReference type="Gene3D" id="3.40.50.2300">
    <property type="match status" value="1"/>
</dbReference>
<protein>
    <submittedName>
        <fullName evidence="3">Regulatory protein LuxO</fullName>
    </submittedName>
</protein>
<dbReference type="OrthoDB" id="1118837at2"/>
<reference evidence="3 4" key="1">
    <citation type="submission" date="2016-06" db="EMBL/GenBank/DDBJ databases">
        <title>Draft genome sequence of Flavobacterium succinicans strain DD5b.</title>
        <authorList>
            <person name="Poehlein A."/>
            <person name="Daniel R."/>
            <person name="Simeonova D.D."/>
        </authorList>
    </citation>
    <scope>NUCLEOTIDE SEQUENCE [LARGE SCALE GENOMIC DNA]</scope>
    <source>
        <strain evidence="3 4">DD5b</strain>
    </source>
</reference>
<dbReference type="PATRIC" id="fig|29536.5.peg.1796"/>
<dbReference type="InterPro" id="IPR001789">
    <property type="entry name" value="Sig_transdc_resp-reg_receiver"/>
</dbReference>
<feature type="modified residue" description="4-aspartylphosphate" evidence="1">
    <location>
        <position position="57"/>
    </location>
</feature>
<dbReference type="Proteomes" id="UP000093807">
    <property type="component" value="Unassembled WGS sequence"/>
</dbReference>
<sequence>MEDQTQFKFFIVDDDIFCANVYEQYLANLNYTDITYFSNGNDCLNNLDQNPDIIFLDHNMEDLTGFEVLRKIKRYNPNIYVVMVSAQENVKTAVDALKYGAFDYIIKDSVVCDNMTRVINKISQVKTELSKSNQTIIKRFLNMF</sequence>
<dbReference type="InterPro" id="IPR051271">
    <property type="entry name" value="2C-system_Tx_regulators"/>
</dbReference>
<dbReference type="CDD" id="cd00156">
    <property type="entry name" value="REC"/>
    <property type="match status" value="1"/>
</dbReference>
<dbReference type="SUPFAM" id="SSF52172">
    <property type="entry name" value="CheY-like"/>
    <property type="match status" value="1"/>
</dbReference>
<feature type="domain" description="Response regulatory" evidence="2">
    <location>
        <begin position="8"/>
        <end position="122"/>
    </location>
</feature>
<evidence type="ECO:0000313" key="4">
    <source>
        <dbReference type="Proteomes" id="UP000093807"/>
    </source>
</evidence>
<proteinExistence type="predicted"/>